<dbReference type="Pfam" id="PF13560">
    <property type="entry name" value="HTH_31"/>
    <property type="match status" value="1"/>
</dbReference>
<gene>
    <name evidence="4" type="ORF">K8V01_11080</name>
</gene>
<dbReference type="InterPro" id="IPR001387">
    <property type="entry name" value="Cro/C1-type_HTH"/>
</dbReference>
<dbReference type="InterPro" id="IPR010982">
    <property type="entry name" value="Lambda_DNA-bd_dom_sf"/>
</dbReference>
<evidence type="ECO:0000259" key="3">
    <source>
        <dbReference type="PROSITE" id="PS50943"/>
    </source>
</evidence>
<dbReference type="GO" id="GO:0003677">
    <property type="term" value="F:DNA binding"/>
    <property type="evidence" value="ECO:0007669"/>
    <property type="project" value="UniProtKB-KW"/>
</dbReference>
<dbReference type="PANTHER" id="PTHR46797:SF1">
    <property type="entry name" value="METHYLPHOSPHONATE SYNTHASE"/>
    <property type="match status" value="1"/>
</dbReference>
<proteinExistence type="predicted"/>
<dbReference type="RefSeq" id="WP_295368830.1">
    <property type="nucleotide sequence ID" value="NZ_DYUC01000108.1"/>
</dbReference>
<dbReference type="GO" id="GO:0005829">
    <property type="term" value="C:cytosol"/>
    <property type="evidence" value="ECO:0007669"/>
    <property type="project" value="TreeGrafter"/>
</dbReference>
<keyword evidence="2" id="KW-0175">Coiled coil</keyword>
<dbReference type="PROSITE" id="PS50943">
    <property type="entry name" value="HTH_CROC1"/>
    <property type="match status" value="1"/>
</dbReference>
<dbReference type="EMBL" id="DYUC01000108">
    <property type="protein sequence ID" value="HJG87544.1"/>
    <property type="molecule type" value="Genomic_DNA"/>
</dbReference>
<dbReference type="InterPro" id="IPR050807">
    <property type="entry name" value="TransReg_Diox_bact_type"/>
</dbReference>
<evidence type="ECO:0000313" key="4">
    <source>
        <dbReference type="EMBL" id="HJG87544.1"/>
    </source>
</evidence>
<organism evidence="4 5">
    <name type="scientific">Pseudoflavonifractor capillosus</name>
    <dbReference type="NCBI Taxonomy" id="106588"/>
    <lineage>
        <taxon>Bacteria</taxon>
        <taxon>Bacillati</taxon>
        <taxon>Bacillota</taxon>
        <taxon>Clostridia</taxon>
        <taxon>Eubacteriales</taxon>
        <taxon>Oscillospiraceae</taxon>
        <taxon>Pseudoflavonifractor</taxon>
    </lineage>
</organism>
<reference evidence="4" key="2">
    <citation type="submission" date="2021-09" db="EMBL/GenBank/DDBJ databases">
        <authorList>
            <person name="Gilroy R."/>
        </authorList>
    </citation>
    <scope>NUCLEOTIDE SEQUENCE</scope>
    <source>
        <strain evidence="4">CHK179-5677</strain>
    </source>
</reference>
<evidence type="ECO:0000313" key="5">
    <source>
        <dbReference type="Proteomes" id="UP000760668"/>
    </source>
</evidence>
<feature type="domain" description="HTH cro/C1-type" evidence="3">
    <location>
        <begin position="11"/>
        <end position="65"/>
    </location>
</feature>
<accession>A0A921MP86</accession>
<dbReference type="PANTHER" id="PTHR46797">
    <property type="entry name" value="HTH-TYPE TRANSCRIPTIONAL REGULATOR"/>
    <property type="match status" value="1"/>
</dbReference>
<sequence length="89" mass="10575">MYSNELFGARLRELRSERKETQRDLAELLGVKQNQIGEMENGRKASTFARLAMLCEHYNVSADYLLGLTDERRPLREDRERKQLWEESK</sequence>
<evidence type="ECO:0000256" key="1">
    <source>
        <dbReference type="ARBA" id="ARBA00023125"/>
    </source>
</evidence>
<keyword evidence="1" id="KW-0238">DNA-binding</keyword>
<reference evidence="4" key="1">
    <citation type="journal article" date="2021" name="PeerJ">
        <title>Extensive microbial diversity within the chicken gut microbiome revealed by metagenomics and culture.</title>
        <authorList>
            <person name="Gilroy R."/>
            <person name="Ravi A."/>
            <person name="Getino M."/>
            <person name="Pursley I."/>
            <person name="Horton D.L."/>
            <person name="Alikhan N.F."/>
            <person name="Baker D."/>
            <person name="Gharbi K."/>
            <person name="Hall N."/>
            <person name="Watson M."/>
            <person name="Adriaenssens E.M."/>
            <person name="Foster-Nyarko E."/>
            <person name="Jarju S."/>
            <person name="Secka A."/>
            <person name="Antonio M."/>
            <person name="Oren A."/>
            <person name="Chaudhuri R.R."/>
            <person name="La Ragione R."/>
            <person name="Hildebrand F."/>
            <person name="Pallen M.J."/>
        </authorList>
    </citation>
    <scope>NUCLEOTIDE SEQUENCE</scope>
    <source>
        <strain evidence="4">CHK179-5677</strain>
    </source>
</reference>
<comment type="caution">
    <text evidence="4">The sequence shown here is derived from an EMBL/GenBank/DDBJ whole genome shotgun (WGS) entry which is preliminary data.</text>
</comment>
<dbReference type="AlphaFoldDB" id="A0A921MP86"/>
<dbReference type="SMART" id="SM00530">
    <property type="entry name" value="HTH_XRE"/>
    <property type="match status" value="1"/>
</dbReference>
<dbReference type="Proteomes" id="UP000760668">
    <property type="component" value="Unassembled WGS sequence"/>
</dbReference>
<dbReference type="GO" id="GO:0003700">
    <property type="term" value="F:DNA-binding transcription factor activity"/>
    <property type="evidence" value="ECO:0007669"/>
    <property type="project" value="TreeGrafter"/>
</dbReference>
<dbReference type="Gene3D" id="1.10.260.40">
    <property type="entry name" value="lambda repressor-like DNA-binding domains"/>
    <property type="match status" value="1"/>
</dbReference>
<protein>
    <submittedName>
        <fullName evidence="4">Helix-turn-helix domain-containing protein</fullName>
    </submittedName>
</protein>
<name>A0A921MP86_9FIRM</name>
<dbReference type="CDD" id="cd00093">
    <property type="entry name" value="HTH_XRE"/>
    <property type="match status" value="1"/>
</dbReference>
<feature type="coiled-coil region" evidence="2">
    <location>
        <begin position="4"/>
        <end position="31"/>
    </location>
</feature>
<evidence type="ECO:0000256" key="2">
    <source>
        <dbReference type="SAM" id="Coils"/>
    </source>
</evidence>
<dbReference type="SUPFAM" id="SSF47413">
    <property type="entry name" value="lambda repressor-like DNA-binding domains"/>
    <property type="match status" value="1"/>
</dbReference>